<feature type="transmembrane region" description="Helical" evidence="1">
    <location>
        <begin position="84"/>
        <end position="112"/>
    </location>
</feature>
<proteinExistence type="predicted"/>
<keyword evidence="1" id="KW-1133">Transmembrane helix</keyword>
<protein>
    <recommendedName>
        <fullName evidence="4">DUF456 domain-containing protein</fullName>
    </recommendedName>
</protein>
<name>A0A6V7RQH8_9STAP</name>
<evidence type="ECO:0000256" key="1">
    <source>
        <dbReference type="SAM" id="Phobius"/>
    </source>
</evidence>
<dbReference type="InterPro" id="IPR007403">
    <property type="entry name" value="DUF456"/>
</dbReference>
<dbReference type="RefSeq" id="WP_185126478.1">
    <property type="nucleotide sequence ID" value="NZ_CAJEWD010000008.1"/>
</dbReference>
<evidence type="ECO:0000313" key="3">
    <source>
        <dbReference type="Proteomes" id="UP000589351"/>
    </source>
</evidence>
<evidence type="ECO:0000313" key="2">
    <source>
        <dbReference type="EMBL" id="CAD2080646.1"/>
    </source>
</evidence>
<feature type="transmembrane region" description="Helical" evidence="1">
    <location>
        <begin position="7"/>
        <end position="36"/>
    </location>
</feature>
<dbReference type="PANTHER" id="PTHR39165:SF1">
    <property type="entry name" value="DUF456 DOMAIN-CONTAINING PROTEIN"/>
    <property type="match status" value="1"/>
</dbReference>
<evidence type="ECO:0008006" key="4">
    <source>
        <dbReference type="Google" id="ProtNLM"/>
    </source>
</evidence>
<dbReference type="EMBL" id="CAJEWD010000008">
    <property type="protein sequence ID" value="CAD2080646.1"/>
    <property type="molecule type" value="Genomic_DNA"/>
</dbReference>
<reference evidence="2 3" key="1">
    <citation type="submission" date="2020-07" db="EMBL/GenBank/DDBJ databases">
        <authorList>
            <person name="Criscuolo A."/>
        </authorList>
    </citation>
    <scope>NUCLEOTIDE SEQUENCE [LARGE SCALE GENOMIC DNA]</scope>
    <source>
        <strain evidence="2">CIP111649</strain>
    </source>
</reference>
<keyword evidence="1" id="KW-0812">Transmembrane</keyword>
<dbReference type="Proteomes" id="UP000589351">
    <property type="component" value="Unassembled WGS sequence"/>
</dbReference>
<dbReference type="PANTHER" id="PTHR39165">
    <property type="entry name" value="IG HYPOTHETICAL 17883"/>
    <property type="match status" value="1"/>
</dbReference>
<dbReference type="Pfam" id="PF04306">
    <property type="entry name" value="DUF456"/>
    <property type="match status" value="1"/>
</dbReference>
<keyword evidence="1" id="KW-0472">Membrane</keyword>
<feature type="transmembrane region" description="Helical" evidence="1">
    <location>
        <begin position="48"/>
        <end position="72"/>
    </location>
</feature>
<gene>
    <name evidence="2" type="ORF">JEODO184_01984</name>
</gene>
<accession>A0A6V7RQH8</accession>
<dbReference type="AlphaFoldDB" id="A0A6V7RQH8"/>
<keyword evidence="3" id="KW-1185">Reference proteome</keyword>
<feature type="transmembrane region" description="Helical" evidence="1">
    <location>
        <begin position="132"/>
        <end position="155"/>
    </location>
</feature>
<sequence>MEIILWLIVALSFILGFLGIIYPILPSVILFWVGFLVYNFFIGDELSWMFWVIAGALTLICLVSDVVANSYFVKKFGGSKKGELSAVIGAILGMFIYPPFGVIFVPFVFVFAVEYIQLKDINAAFKAALGSFLAFISSAIFDVIIYIFLVIFFLLDVFVY</sequence>
<comment type="caution">
    <text evidence="2">The sequence shown here is derived from an EMBL/GenBank/DDBJ whole genome shotgun (WGS) entry which is preliminary data.</text>
</comment>
<organism evidence="2 3">
    <name type="scientific">Jeotgalicoccus meleagridis</name>
    <dbReference type="NCBI Taxonomy" id="2759181"/>
    <lineage>
        <taxon>Bacteria</taxon>
        <taxon>Bacillati</taxon>
        <taxon>Bacillota</taxon>
        <taxon>Bacilli</taxon>
        <taxon>Bacillales</taxon>
        <taxon>Staphylococcaceae</taxon>
        <taxon>Jeotgalicoccus</taxon>
    </lineage>
</organism>